<dbReference type="Gene3D" id="3.40.630.30">
    <property type="match status" value="1"/>
</dbReference>
<dbReference type="PANTHER" id="PTHR43072:SF8">
    <property type="entry name" value="ACYLTRANSFERASE FABY-RELATED"/>
    <property type="match status" value="1"/>
</dbReference>
<comment type="caution">
    <text evidence="3">The sequence shown here is derived from an EMBL/GenBank/DDBJ whole genome shotgun (WGS) entry which is preliminary data.</text>
</comment>
<sequence length="215" mass="23969">MLTRPIIRPATDGDVAGITEIYADVVLNTTATYEIVPPSHDEMLRRLAAVTSAGYPYFVVVDPSPSPEMTHTVLGYAYVSPYRPRPAYRFTVEHSVYVSRDARDRGIGRLLMEAIISECETMGFRQIIAVIGESGPDNLSIRFHEKFGFQHSGKLKGSGYKFGRWLDTTFMQLSISGGAQVPADPESIPEIQFQRQLKEQSETSRRLDKAPKATP</sequence>
<feature type="region of interest" description="Disordered" evidence="1">
    <location>
        <begin position="194"/>
        <end position="215"/>
    </location>
</feature>
<reference evidence="3" key="1">
    <citation type="submission" date="2023-06" db="EMBL/GenBank/DDBJ databases">
        <title>Genome-scale phylogeny and comparative genomics of the fungal order Sordariales.</title>
        <authorList>
            <consortium name="Lawrence Berkeley National Laboratory"/>
            <person name="Hensen N."/>
            <person name="Bonometti L."/>
            <person name="Westerberg I."/>
            <person name="Brannstrom I.O."/>
            <person name="Guillou S."/>
            <person name="Cros-Aarteil S."/>
            <person name="Calhoun S."/>
            <person name="Haridas S."/>
            <person name="Kuo A."/>
            <person name="Mondo S."/>
            <person name="Pangilinan J."/>
            <person name="Riley R."/>
            <person name="Labutti K."/>
            <person name="Andreopoulos B."/>
            <person name="Lipzen A."/>
            <person name="Chen C."/>
            <person name="Yanf M."/>
            <person name="Daum C."/>
            <person name="Ng V."/>
            <person name="Clum A."/>
            <person name="Steindorff A."/>
            <person name="Ohm R."/>
            <person name="Martin F."/>
            <person name="Silar P."/>
            <person name="Natvig D."/>
            <person name="Lalanne C."/>
            <person name="Gautier V."/>
            <person name="Ament-Velasquez S.L."/>
            <person name="Kruys A."/>
            <person name="Hutchinson M.I."/>
            <person name="Powell A.J."/>
            <person name="Barry K."/>
            <person name="Miller A.N."/>
            <person name="Grigoriev I.V."/>
            <person name="Debuchy R."/>
            <person name="Gladieux P."/>
            <person name="Thoren M.H."/>
            <person name="Johannesson H."/>
        </authorList>
    </citation>
    <scope>NUCLEOTIDE SEQUENCE</scope>
    <source>
        <strain evidence="3">PSN4</strain>
    </source>
</reference>
<dbReference type="PROSITE" id="PS51186">
    <property type="entry name" value="GNAT"/>
    <property type="match status" value="1"/>
</dbReference>
<dbReference type="AlphaFoldDB" id="A0AAJ0B9P0"/>
<evidence type="ECO:0000259" key="2">
    <source>
        <dbReference type="PROSITE" id="PS51186"/>
    </source>
</evidence>
<organism evidence="3 4">
    <name type="scientific">Echria macrotheca</name>
    <dbReference type="NCBI Taxonomy" id="438768"/>
    <lineage>
        <taxon>Eukaryota</taxon>
        <taxon>Fungi</taxon>
        <taxon>Dikarya</taxon>
        <taxon>Ascomycota</taxon>
        <taxon>Pezizomycotina</taxon>
        <taxon>Sordariomycetes</taxon>
        <taxon>Sordariomycetidae</taxon>
        <taxon>Sordariales</taxon>
        <taxon>Schizotheciaceae</taxon>
        <taxon>Echria</taxon>
    </lineage>
</organism>
<name>A0AAJ0B9P0_9PEZI</name>
<dbReference type="PANTHER" id="PTHR43072">
    <property type="entry name" value="N-ACETYLTRANSFERASE"/>
    <property type="match status" value="1"/>
</dbReference>
<protein>
    <submittedName>
        <fullName evidence="3">N-acetyltransferase family protein</fullName>
    </submittedName>
</protein>
<feature type="domain" description="N-acetyltransferase" evidence="2">
    <location>
        <begin position="5"/>
        <end position="176"/>
    </location>
</feature>
<proteinExistence type="predicted"/>
<dbReference type="GO" id="GO:0016747">
    <property type="term" value="F:acyltransferase activity, transferring groups other than amino-acyl groups"/>
    <property type="evidence" value="ECO:0007669"/>
    <property type="project" value="InterPro"/>
</dbReference>
<dbReference type="InterPro" id="IPR000182">
    <property type="entry name" value="GNAT_dom"/>
</dbReference>
<evidence type="ECO:0000313" key="3">
    <source>
        <dbReference type="EMBL" id="KAK1753018.1"/>
    </source>
</evidence>
<dbReference type="CDD" id="cd04301">
    <property type="entry name" value="NAT_SF"/>
    <property type="match status" value="1"/>
</dbReference>
<dbReference type="SUPFAM" id="SSF55729">
    <property type="entry name" value="Acyl-CoA N-acyltransferases (Nat)"/>
    <property type="match status" value="1"/>
</dbReference>
<keyword evidence="4" id="KW-1185">Reference proteome</keyword>
<dbReference type="InterPro" id="IPR016181">
    <property type="entry name" value="Acyl_CoA_acyltransferase"/>
</dbReference>
<gene>
    <name evidence="3" type="ORF">QBC47DRAFT_348350</name>
</gene>
<evidence type="ECO:0000313" key="4">
    <source>
        <dbReference type="Proteomes" id="UP001239445"/>
    </source>
</evidence>
<accession>A0AAJ0B9P0</accession>
<dbReference type="Proteomes" id="UP001239445">
    <property type="component" value="Unassembled WGS sequence"/>
</dbReference>
<dbReference type="Pfam" id="PF13420">
    <property type="entry name" value="Acetyltransf_4"/>
    <property type="match status" value="1"/>
</dbReference>
<evidence type="ECO:0000256" key="1">
    <source>
        <dbReference type="SAM" id="MobiDB-lite"/>
    </source>
</evidence>
<feature type="compositionally biased region" description="Basic and acidic residues" evidence="1">
    <location>
        <begin position="196"/>
        <end position="215"/>
    </location>
</feature>
<dbReference type="EMBL" id="MU839838">
    <property type="protein sequence ID" value="KAK1753018.1"/>
    <property type="molecule type" value="Genomic_DNA"/>
</dbReference>